<dbReference type="InterPro" id="IPR005467">
    <property type="entry name" value="His_kinase_dom"/>
</dbReference>
<dbReference type="InterPro" id="IPR036890">
    <property type="entry name" value="HATPase_C_sf"/>
</dbReference>
<dbReference type="InterPro" id="IPR003018">
    <property type="entry name" value="GAF"/>
</dbReference>
<keyword evidence="2" id="KW-0600">Photoreceptor protein</keyword>
<dbReference type="Pfam" id="PF02518">
    <property type="entry name" value="HATPase_c"/>
    <property type="match status" value="1"/>
</dbReference>
<dbReference type="FunFam" id="3.30.450.20:FF:000034">
    <property type="entry name" value="Phytochrome"/>
    <property type="match status" value="1"/>
</dbReference>
<dbReference type="FunFam" id="3.30.565.10:FF:000044">
    <property type="entry name" value="Phytochrome"/>
    <property type="match status" value="1"/>
</dbReference>
<dbReference type="PIRSF" id="PIRSF000084">
    <property type="entry name" value="Phytochrome"/>
    <property type="match status" value="1"/>
</dbReference>
<dbReference type="PANTHER" id="PTHR47876">
    <property type="entry name" value="OS08G0260000 PROTEIN"/>
    <property type="match status" value="1"/>
</dbReference>
<dbReference type="CDD" id="cd00130">
    <property type="entry name" value="PAS"/>
    <property type="match status" value="2"/>
</dbReference>
<dbReference type="EMBL" id="KJ866948">
    <property type="protein sequence ID" value="AIK23234.1"/>
    <property type="molecule type" value="Genomic_DNA"/>
</dbReference>
<comment type="PTM">
    <text evidence="8">Contains one covalently linked phytochromobilin chromophore.</text>
</comment>
<dbReference type="Pfam" id="PF08446">
    <property type="entry name" value="PAS_2"/>
    <property type="match status" value="1"/>
</dbReference>
<sequence>MVSGVGGGGGGCGGSGRGGGRGGEESSSTHRREQAQSSGTKSLRPQSQPQTESISKAIQQYTVDARLHAVFEQSGESGRSFDYSQSLKTTTYGSSVPEQQITAYLSRIQRGGYIQPFGCMIAVDESTFAIIGYSENAREMLGLTPQSVPSLERPEILAMGTDVRSLFTSSSSVLLERAFVAREITLLNPVWIHSKYTGKPFYAILHRIDVGVVIDLEPARTEDPALSIAGAVQSQKLAVRAISQLQSLPGGDIKLLCDTVVGSVRDLTGYDRVMVYKFHEDEHGEVVAESRREDLEPYIGLHYPATDIPQASRFLFKQNRVRMIVDCHATPVLVVQDDRLTQSMCLVGSTLRAPHGCHSQYMANMGSIASLAMAVIINGSEEDGSSVAGGRSAMRLWGLVVCHHTSSRCIPFPLRYACEFLMQAFGLQLNIELQLALQMSEKRVLRTQTLLCDMLLRDSPAGIVTQSPSIMDLVKCDGAAFLYHGNYYPLGVAPTEAQIKDVVEWLLANHADSTGLSTDSLGDAGYPGAAALGDAVCGMAVAYITKRDFLFWFRSHTAKEIKWGGAKHHPEDKDDGQRMHPRSSFKAFLEVVKSRSQPWETAEMDAIHSLQLILRDSFKESEAAMNSKTADGAVQPYSMAGEQGIDELGAVAREMVRLIETATVPIFAVDAGGCINGWNAKIAELTGLSVEEAMGKSLVSDLIYKENEETVDKLISRALRGTFSSPTMLYLLYGYLIILMRFAGDEDKNVEIKLKTFSPELQGKAVFVVVNACSSKDYSNNIVGVCFVGQDVTGQKIVMDKFINIQGDYKAIVHSPNPLIPPIFAADENTCCLEWNTALEKLTGWSRSEVIGKMLVGEVFGSCCRLKGPDALTKFMIVLHNAIGGQETDKFPFPFFDRNGKFVQALLTANKRVSFDGKVIGAFCFLQIPSPELQQALAVQRRQDTECFTKAKELAYICQVVKNPLSGLRFTNSLLEATDLNEDQKQLLETSVSCEKQISRIVSDMDLERIEDGSFELVRTEFLLGSVINAIVSQAMFLLKERGVQLIRDIPEEIKSIQVYGDQTRIQQLLAEFLLSIIRYAPSHEWVEIHISHVPKQMADGFYAIRTEFRMACPGEGLPPELVRDMFHSSRWTSPEGLGLSVCRKILKIMNGEVQYIRESERSYFLIILELPVPMKRPLSTASGSGDMMLMMP</sequence>
<dbReference type="SUPFAM" id="SSF55785">
    <property type="entry name" value="PYP-like sensor domain (PAS domain)"/>
    <property type="match status" value="3"/>
</dbReference>
<dbReference type="NCBIfam" id="TIGR00229">
    <property type="entry name" value="sensory_box"/>
    <property type="match status" value="2"/>
</dbReference>
<keyword evidence="7" id="KW-0675">Receptor</keyword>
<evidence type="ECO:0000256" key="7">
    <source>
        <dbReference type="ARBA" id="ARBA00023170"/>
    </source>
</evidence>
<dbReference type="InterPro" id="IPR043150">
    <property type="entry name" value="Phytochrome_PHY_sf"/>
</dbReference>
<dbReference type="SMART" id="SM00388">
    <property type="entry name" value="HisKA"/>
    <property type="match status" value="1"/>
</dbReference>
<feature type="binding site" description="covalent" evidence="8">
    <location>
        <position position="357"/>
    </location>
    <ligand>
        <name>phytochromobilin</name>
        <dbReference type="ChEBI" id="CHEBI:189064"/>
    </ligand>
</feature>
<dbReference type="PANTHER" id="PTHR47876:SF3">
    <property type="entry name" value="PHYTOCHROME 1"/>
    <property type="match status" value="1"/>
</dbReference>
<dbReference type="GO" id="GO:0009881">
    <property type="term" value="F:photoreceptor activity"/>
    <property type="evidence" value="ECO:0007669"/>
    <property type="project" value="UniProtKB-KW"/>
</dbReference>
<keyword evidence="4 8" id="KW-0157">Chromophore</keyword>
<dbReference type="SMR" id="A0A076VCI7"/>
<dbReference type="SMART" id="SM00091">
    <property type="entry name" value="PAS"/>
    <property type="match status" value="2"/>
</dbReference>
<feature type="domain" description="Phytochrome chromophore attachment site" evidence="10">
    <location>
        <begin position="252"/>
        <end position="423"/>
    </location>
</feature>
<organism evidence="13">
    <name type="scientific">Brassica rapa subsp. pekinensis</name>
    <name type="common">Chinese cabbage</name>
    <name type="synonym">Brassica pekinensis</name>
    <dbReference type="NCBI Taxonomy" id="51351"/>
    <lineage>
        <taxon>Eukaryota</taxon>
        <taxon>Viridiplantae</taxon>
        <taxon>Streptophyta</taxon>
        <taxon>Embryophyta</taxon>
        <taxon>Tracheophyta</taxon>
        <taxon>Spermatophyta</taxon>
        <taxon>Magnoliopsida</taxon>
        <taxon>eudicotyledons</taxon>
        <taxon>Gunneridae</taxon>
        <taxon>Pentapetalae</taxon>
        <taxon>rosids</taxon>
        <taxon>malvids</taxon>
        <taxon>Brassicales</taxon>
        <taxon>Brassicaceae</taxon>
        <taxon>Brassiceae</taxon>
        <taxon>Brassica</taxon>
    </lineage>
</organism>
<dbReference type="InterPro" id="IPR013654">
    <property type="entry name" value="PAS_2"/>
</dbReference>
<dbReference type="InterPro" id="IPR016132">
    <property type="entry name" value="Phyto_chromo_attachment"/>
</dbReference>
<accession>A0A076VCI7</accession>
<dbReference type="InterPro" id="IPR013516">
    <property type="entry name" value="Phyto_chromo_BS"/>
</dbReference>
<feature type="compositionally biased region" description="Gly residues" evidence="9">
    <location>
        <begin position="1"/>
        <end position="21"/>
    </location>
</feature>
<dbReference type="CDD" id="cd00082">
    <property type="entry name" value="HisKA"/>
    <property type="match status" value="1"/>
</dbReference>
<name>A0A076VCI7_BRARP</name>
<dbReference type="AlphaFoldDB" id="A0A076VCI7"/>
<feature type="domain" description="PAS" evidence="12">
    <location>
        <begin position="808"/>
        <end position="860"/>
    </location>
</feature>
<dbReference type="InterPro" id="IPR001294">
    <property type="entry name" value="Phytochrome"/>
</dbReference>
<evidence type="ECO:0000256" key="3">
    <source>
        <dbReference type="ARBA" id="ARBA00022606"/>
    </source>
</evidence>
<dbReference type="Pfam" id="PF01590">
    <property type="entry name" value="GAF"/>
    <property type="match status" value="1"/>
</dbReference>
<dbReference type="Gene3D" id="3.30.450.20">
    <property type="entry name" value="PAS domain"/>
    <property type="match status" value="3"/>
</dbReference>
<evidence type="ECO:0000256" key="1">
    <source>
        <dbReference type="ARBA" id="ARBA00008235"/>
    </source>
</evidence>
<keyword evidence="6" id="KW-0804">Transcription</keyword>
<dbReference type="InterPro" id="IPR029016">
    <property type="entry name" value="GAF-like_dom_sf"/>
</dbReference>
<evidence type="ECO:0000256" key="5">
    <source>
        <dbReference type="ARBA" id="ARBA00023015"/>
    </source>
</evidence>
<dbReference type="InterPro" id="IPR003594">
    <property type="entry name" value="HATPase_dom"/>
</dbReference>
<dbReference type="Pfam" id="PF00360">
    <property type="entry name" value="PHY"/>
    <property type="match status" value="1"/>
</dbReference>
<proteinExistence type="inferred from homology"/>
<evidence type="ECO:0000259" key="10">
    <source>
        <dbReference type="PROSITE" id="PS50046"/>
    </source>
</evidence>
<dbReference type="GO" id="GO:0006355">
    <property type="term" value="P:regulation of DNA-templated transcription"/>
    <property type="evidence" value="ECO:0007669"/>
    <property type="project" value="InterPro"/>
</dbReference>
<dbReference type="GO" id="GO:0042803">
    <property type="term" value="F:protein homodimerization activity"/>
    <property type="evidence" value="ECO:0007669"/>
    <property type="project" value="InterPro"/>
</dbReference>
<dbReference type="SMART" id="SM00065">
    <property type="entry name" value="GAF"/>
    <property type="match status" value="1"/>
</dbReference>
<dbReference type="InterPro" id="IPR003661">
    <property type="entry name" value="HisK_dim/P_dom"/>
</dbReference>
<feature type="region of interest" description="Disordered" evidence="9">
    <location>
        <begin position="1"/>
        <end position="55"/>
    </location>
</feature>
<dbReference type="PROSITE" id="PS50046">
    <property type="entry name" value="PHYTOCHROME_2"/>
    <property type="match status" value="1"/>
</dbReference>
<dbReference type="GO" id="GO:0009585">
    <property type="term" value="P:red, far-red light phototransduction"/>
    <property type="evidence" value="ECO:0007669"/>
    <property type="project" value="InterPro"/>
</dbReference>
<dbReference type="Pfam" id="PF00989">
    <property type="entry name" value="PAS"/>
    <property type="match status" value="2"/>
</dbReference>
<keyword evidence="3" id="KW-0716">Sensory transduction</keyword>
<dbReference type="SMART" id="SM00387">
    <property type="entry name" value="HATPase_c"/>
    <property type="match status" value="1"/>
</dbReference>
<feature type="domain" description="PAS" evidence="12">
    <location>
        <begin position="651"/>
        <end position="722"/>
    </location>
</feature>
<dbReference type="InterPro" id="IPR012129">
    <property type="entry name" value="Phytochrome_A-E"/>
</dbReference>
<dbReference type="SUPFAM" id="SSF55781">
    <property type="entry name" value="GAF domain-like"/>
    <property type="match status" value="2"/>
</dbReference>
<dbReference type="PROSITE" id="PS50112">
    <property type="entry name" value="PAS"/>
    <property type="match status" value="2"/>
</dbReference>
<dbReference type="Gene3D" id="3.30.450.40">
    <property type="match status" value="1"/>
</dbReference>
<dbReference type="PRINTS" id="PR01033">
    <property type="entry name" value="PHYTOCHROME"/>
</dbReference>
<dbReference type="InterPro" id="IPR000014">
    <property type="entry name" value="PAS"/>
</dbReference>
<dbReference type="PROSITE" id="PS50109">
    <property type="entry name" value="HIS_KIN"/>
    <property type="match status" value="1"/>
</dbReference>
<evidence type="ECO:0000259" key="12">
    <source>
        <dbReference type="PROSITE" id="PS50112"/>
    </source>
</evidence>
<feature type="compositionally biased region" description="Polar residues" evidence="9">
    <location>
        <begin position="35"/>
        <end position="55"/>
    </location>
</feature>
<reference evidence="13" key="1">
    <citation type="journal article" date="2014" name="Nong Ye Sheng Wu Ji Shu Xue Bao">
        <title>Association Analysis Between Phytochrome B Gene (PHYB) Promoter Mutantions and Flowering Time in Chinese cabbage (Brassica rapa L. ssp. pekinensis).</title>
        <authorList>
            <person name="Zhao Z."/>
            <person name="Zhang Z."/>
            <person name="Li Q."/>
            <person name="Wang S."/>
            <person name="Lu J."/>
            <person name="Xu W."/>
            <person name="Liu X."/>
            <person name="Fu W."/>
        </authorList>
    </citation>
    <scope>NUCLEOTIDE SEQUENCE</scope>
</reference>
<feature type="domain" description="Histidine kinase" evidence="11">
    <location>
        <begin position="956"/>
        <end position="1175"/>
    </location>
</feature>
<dbReference type="Gene3D" id="3.30.450.270">
    <property type="match status" value="1"/>
</dbReference>
<dbReference type="InterPro" id="IPR035965">
    <property type="entry name" value="PAS-like_dom_sf"/>
</dbReference>
<dbReference type="InterPro" id="IPR044767">
    <property type="entry name" value="Phy_HATPase-like"/>
</dbReference>
<dbReference type="Pfam" id="PF00512">
    <property type="entry name" value="HisKA"/>
    <property type="match status" value="1"/>
</dbReference>
<comment type="similarity">
    <text evidence="1">Belongs to the phytochrome family.</text>
</comment>
<dbReference type="CDD" id="cd16932">
    <property type="entry name" value="HATPase_Phy-like"/>
    <property type="match status" value="1"/>
</dbReference>
<dbReference type="InterPro" id="IPR013515">
    <property type="entry name" value="Phytochrome_cen-reg"/>
</dbReference>
<dbReference type="GO" id="GO:0000155">
    <property type="term" value="F:phosphorelay sensor kinase activity"/>
    <property type="evidence" value="ECO:0007669"/>
    <property type="project" value="InterPro"/>
</dbReference>
<dbReference type="GO" id="GO:0017006">
    <property type="term" value="P:protein-tetrapyrrole linkage"/>
    <property type="evidence" value="ECO:0007669"/>
    <property type="project" value="InterPro"/>
</dbReference>
<evidence type="ECO:0000256" key="2">
    <source>
        <dbReference type="ARBA" id="ARBA00022543"/>
    </source>
</evidence>
<dbReference type="PROSITE" id="PS00245">
    <property type="entry name" value="PHYTOCHROME_1"/>
    <property type="match status" value="1"/>
</dbReference>
<evidence type="ECO:0000313" key="13">
    <source>
        <dbReference type="EMBL" id="AIK23234.1"/>
    </source>
</evidence>
<evidence type="ECO:0000256" key="6">
    <source>
        <dbReference type="ARBA" id="ARBA00023163"/>
    </source>
</evidence>
<evidence type="ECO:0000256" key="8">
    <source>
        <dbReference type="PIRSR" id="PIRSR000084-50"/>
    </source>
</evidence>
<evidence type="ECO:0000256" key="4">
    <source>
        <dbReference type="ARBA" id="ARBA00022991"/>
    </source>
</evidence>
<feature type="compositionally biased region" description="Basic and acidic residues" evidence="9">
    <location>
        <begin position="22"/>
        <end position="34"/>
    </location>
</feature>
<dbReference type="SUPFAM" id="SSF55874">
    <property type="entry name" value="ATPase domain of HSP90 chaperone/DNA topoisomerase II/histidine kinase"/>
    <property type="match status" value="1"/>
</dbReference>
<dbReference type="GO" id="GO:0009584">
    <property type="term" value="P:detection of visible light"/>
    <property type="evidence" value="ECO:0007669"/>
    <property type="project" value="InterPro"/>
</dbReference>
<evidence type="ECO:0000259" key="11">
    <source>
        <dbReference type="PROSITE" id="PS50109"/>
    </source>
</evidence>
<dbReference type="Gene3D" id="3.30.565.10">
    <property type="entry name" value="Histidine kinase-like ATPase, C-terminal domain"/>
    <property type="match status" value="1"/>
</dbReference>
<protein>
    <submittedName>
        <fullName evidence="13">Phytochrome B</fullName>
    </submittedName>
</protein>
<evidence type="ECO:0000256" key="9">
    <source>
        <dbReference type="SAM" id="MobiDB-lite"/>
    </source>
</evidence>
<keyword evidence="5" id="KW-0805">Transcription regulation</keyword>
<dbReference type="InterPro" id="IPR013767">
    <property type="entry name" value="PAS_fold"/>
</dbReference>
<gene>
    <name evidence="13" type="primary">PHYB</name>
</gene>
<dbReference type="FunFam" id="3.30.450.270:FF:000001">
    <property type="entry name" value="Phytochrome"/>
    <property type="match status" value="1"/>
</dbReference>